<dbReference type="RefSeq" id="WP_146372675.1">
    <property type="nucleotide sequence ID" value="NZ_SJPP01000002.1"/>
</dbReference>
<dbReference type="OrthoDB" id="259391at2"/>
<keyword evidence="2" id="KW-1185">Reference proteome</keyword>
<dbReference type="AlphaFoldDB" id="A0A5C6BC77"/>
<proteinExistence type="predicted"/>
<gene>
    <name evidence="1" type="ORF">CA54_41350</name>
</gene>
<protein>
    <recommendedName>
        <fullName evidence="3">AAA+ ATPase domain-containing protein</fullName>
    </recommendedName>
</protein>
<sequence length="375" mass="42871">MIDTIAQEVRDVVSRLEAIDRSLKTDKSSVESLETEFQTISSIARQIRRRYIPNKSSAVRTRQKDESTDPALMELNDTLSIVRDRVKGVAIHGHAGFYLYGRAGTSKTFTVRTALDELEKDYVYQNGHVTPIGLFEVFEHNPDGIIVIDDVASIFQQATARNILLAALGSQPDGSREIRYTRSNRTVRVRFRGGVIAISNIELHGDEVMAALKSRVQTLNYNPTDEQIVALMRSIAQKGYQFEDARMTPKQCQNVAEFVVEQGRRLEIRPDVRMLVDKAFRDFILWKSKDSETHWKDLVRSSMEDQLVKLEVARRKPVPTKEEETELELDLIRTLIEKNESPDDVVAEFMKLTGKSKRTCQRRIREARMAGVDQQ</sequence>
<dbReference type="InterPro" id="IPR027417">
    <property type="entry name" value="P-loop_NTPase"/>
</dbReference>
<comment type="caution">
    <text evidence="1">The sequence shown here is derived from an EMBL/GenBank/DDBJ whole genome shotgun (WGS) entry which is preliminary data.</text>
</comment>
<dbReference type="EMBL" id="SJPP01000002">
    <property type="protein sequence ID" value="TWU08896.1"/>
    <property type="molecule type" value="Genomic_DNA"/>
</dbReference>
<dbReference type="Proteomes" id="UP000320735">
    <property type="component" value="Unassembled WGS sequence"/>
</dbReference>
<accession>A0A5C6BC77</accession>
<reference evidence="1 2" key="1">
    <citation type="submission" date="2019-02" db="EMBL/GenBank/DDBJ databases">
        <title>Deep-cultivation of Planctomycetes and their phenomic and genomic characterization uncovers novel biology.</title>
        <authorList>
            <person name="Wiegand S."/>
            <person name="Jogler M."/>
            <person name="Boedeker C."/>
            <person name="Pinto D."/>
            <person name="Vollmers J."/>
            <person name="Rivas-Marin E."/>
            <person name="Kohn T."/>
            <person name="Peeters S.H."/>
            <person name="Heuer A."/>
            <person name="Rast P."/>
            <person name="Oberbeckmann S."/>
            <person name="Bunk B."/>
            <person name="Jeske O."/>
            <person name="Meyerdierks A."/>
            <person name="Storesund J.E."/>
            <person name="Kallscheuer N."/>
            <person name="Luecker S."/>
            <person name="Lage O.M."/>
            <person name="Pohl T."/>
            <person name="Merkel B.J."/>
            <person name="Hornburger P."/>
            <person name="Mueller R.-W."/>
            <person name="Bruemmer F."/>
            <person name="Labrenz M."/>
            <person name="Spormann A.M."/>
            <person name="Op Den Camp H."/>
            <person name="Overmann J."/>
            <person name="Amann R."/>
            <person name="Jetten M.S.M."/>
            <person name="Mascher T."/>
            <person name="Medema M.H."/>
            <person name="Devos D.P."/>
            <person name="Kaster A.-K."/>
            <person name="Ovreas L."/>
            <person name="Rohde M."/>
            <person name="Galperin M.Y."/>
            <person name="Jogler C."/>
        </authorList>
    </citation>
    <scope>NUCLEOTIDE SEQUENCE [LARGE SCALE GENOMIC DNA]</scope>
    <source>
        <strain evidence="1 2">CA54</strain>
    </source>
</reference>
<name>A0A5C6BC77_9PLAN</name>
<evidence type="ECO:0000313" key="1">
    <source>
        <dbReference type="EMBL" id="TWU08896.1"/>
    </source>
</evidence>
<evidence type="ECO:0000313" key="2">
    <source>
        <dbReference type="Proteomes" id="UP000320735"/>
    </source>
</evidence>
<evidence type="ECO:0008006" key="3">
    <source>
        <dbReference type="Google" id="ProtNLM"/>
    </source>
</evidence>
<organism evidence="1 2">
    <name type="scientific">Symmachiella macrocystis</name>
    <dbReference type="NCBI Taxonomy" id="2527985"/>
    <lineage>
        <taxon>Bacteria</taxon>
        <taxon>Pseudomonadati</taxon>
        <taxon>Planctomycetota</taxon>
        <taxon>Planctomycetia</taxon>
        <taxon>Planctomycetales</taxon>
        <taxon>Planctomycetaceae</taxon>
        <taxon>Symmachiella</taxon>
    </lineage>
</organism>
<dbReference type="SUPFAM" id="SSF52540">
    <property type="entry name" value="P-loop containing nucleoside triphosphate hydrolases"/>
    <property type="match status" value="1"/>
</dbReference>